<feature type="domain" description="HTH lysR-type" evidence="5">
    <location>
        <begin position="1"/>
        <end position="58"/>
    </location>
</feature>
<dbReference type="Pfam" id="PF03466">
    <property type="entry name" value="LysR_substrate"/>
    <property type="match status" value="1"/>
</dbReference>
<proteinExistence type="inferred from homology"/>
<accession>A0A2N8KGZ0</accession>
<dbReference type="PANTHER" id="PTHR30126:SF2">
    <property type="entry name" value="HTH-TYPE TRANSCRIPTIONAL REGULATOR YJIE"/>
    <property type="match status" value="1"/>
</dbReference>
<dbReference type="Pfam" id="PF00126">
    <property type="entry name" value="HTH_1"/>
    <property type="match status" value="1"/>
</dbReference>
<dbReference type="Gene3D" id="3.40.190.290">
    <property type="match status" value="1"/>
</dbReference>
<evidence type="ECO:0000256" key="3">
    <source>
        <dbReference type="ARBA" id="ARBA00023125"/>
    </source>
</evidence>
<protein>
    <submittedName>
        <fullName evidence="6">LysR family transcriptional regulator</fullName>
    </submittedName>
</protein>
<organism evidence="6 7">
    <name type="scientific">Achromobacter pulmonis</name>
    <dbReference type="NCBI Taxonomy" id="1389932"/>
    <lineage>
        <taxon>Bacteria</taxon>
        <taxon>Pseudomonadati</taxon>
        <taxon>Pseudomonadota</taxon>
        <taxon>Betaproteobacteria</taxon>
        <taxon>Burkholderiales</taxon>
        <taxon>Alcaligenaceae</taxon>
        <taxon>Achromobacter</taxon>
    </lineage>
</organism>
<keyword evidence="4" id="KW-0804">Transcription</keyword>
<dbReference type="SUPFAM" id="SSF53850">
    <property type="entry name" value="Periplasmic binding protein-like II"/>
    <property type="match status" value="1"/>
</dbReference>
<dbReference type="PANTHER" id="PTHR30126">
    <property type="entry name" value="HTH-TYPE TRANSCRIPTIONAL REGULATOR"/>
    <property type="match status" value="1"/>
</dbReference>
<keyword evidence="2" id="KW-0805">Transcription regulation</keyword>
<gene>
    <name evidence="6" type="ORF">C1I89_16900</name>
</gene>
<dbReference type="GO" id="GO:0003700">
    <property type="term" value="F:DNA-binding transcription factor activity"/>
    <property type="evidence" value="ECO:0007669"/>
    <property type="project" value="InterPro"/>
</dbReference>
<dbReference type="CDD" id="cd05466">
    <property type="entry name" value="PBP2_LTTR_substrate"/>
    <property type="match status" value="1"/>
</dbReference>
<evidence type="ECO:0000259" key="5">
    <source>
        <dbReference type="PROSITE" id="PS50931"/>
    </source>
</evidence>
<dbReference type="InterPro" id="IPR036390">
    <property type="entry name" value="WH_DNA-bd_sf"/>
</dbReference>
<evidence type="ECO:0000313" key="7">
    <source>
        <dbReference type="Proteomes" id="UP000235994"/>
    </source>
</evidence>
<evidence type="ECO:0000313" key="6">
    <source>
        <dbReference type="EMBL" id="PND32715.1"/>
    </source>
</evidence>
<keyword evidence="3" id="KW-0238">DNA-binding</keyword>
<dbReference type="Proteomes" id="UP000235994">
    <property type="component" value="Unassembled WGS sequence"/>
</dbReference>
<sequence length="299" mass="32751">MDTRWLQDFITLSEVRNFTRAAEARNLSQAAFSRRIQSLENWVGARLIDRSAFPTQLTEAGERFRDAAIELVNQLAEARAGIAGVPAQNQLRLATSYALATTHLPKWWRAWSDGRVLSCSLQTGNVHDTVSAFTSGAADILICFHQVAQPLPLDPARYDCLTLGRELIRPYAARALVERTGLDLPGAAASPVPLLMYSANVYFARLIDAAIEAAAQPLHGVRVFEAEMSDVLGDMAAQELGVAWLADSALQRLAGADLVPLPNRGWDIEVSILAYKDRADTRAAAQQLWDRMRASAQPA</sequence>
<dbReference type="PRINTS" id="PR00039">
    <property type="entry name" value="HTHLYSR"/>
</dbReference>
<dbReference type="RefSeq" id="WP_102773832.1">
    <property type="nucleotide sequence ID" value="NZ_POQS01000004.1"/>
</dbReference>
<dbReference type="Gene3D" id="1.10.10.10">
    <property type="entry name" value="Winged helix-like DNA-binding domain superfamily/Winged helix DNA-binding domain"/>
    <property type="match status" value="1"/>
</dbReference>
<dbReference type="GO" id="GO:0000976">
    <property type="term" value="F:transcription cis-regulatory region binding"/>
    <property type="evidence" value="ECO:0007669"/>
    <property type="project" value="TreeGrafter"/>
</dbReference>
<evidence type="ECO:0000256" key="1">
    <source>
        <dbReference type="ARBA" id="ARBA00009437"/>
    </source>
</evidence>
<dbReference type="EMBL" id="POQS01000004">
    <property type="protein sequence ID" value="PND32715.1"/>
    <property type="molecule type" value="Genomic_DNA"/>
</dbReference>
<reference evidence="6 7" key="1">
    <citation type="submission" date="2018-01" db="EMBL/GenBank/DDBJ databases">
        <title>The draft genome of an aniline degradation strain ANB-1.</title>
        <authorList>
            <person name="Zhang L."/>
            <person name="Jiang J."/>
        </authorList>
    </citation>
    <scope>NUCLEOTIDE SEQUENCE [LARGE SCALE GENOMIC DNA]</scope>
    <source>
        <strain evidence="6 7">ANB-1</strain>
    </source>
</reference>
<evidence type="ECO:0000256" key="4">
    <source>
        <dbReference type="ARBA" id="ARBA00023163"/>
    </source>
</evidence>
<comment type="caution">
    <text evidence="6">The sequence shown here is derived from an EMBL/GenBank/DDBJ whole genome shotgun (WGS) entry which is preliminary data.</text>
</comment>
<comment type="similarity">
    <text evidence="1">Belongs to the LysR transcriptional regulatory family.</text>
</comment>
<name>A0A2N8KGZ0_9BURK</name>
<keyword evidence="7" id="KW-1185">Reference proteome</keyword>
<dbReference type="SUPFAM" id="SSF46785">
    <property type="entry name" value="Winged helix' DNA-binding domain"/>
    <property type="match status" value="1"/>
</dbReference>
<dbReference type="InterPro" id="IPR005119">
    <property type="entry name" value="LysR_subst-bd"/>
</dbReference>
<dbReference type="PROSITE" id="PS50931">
    <property type="entry name" value="HTH_LYSR"/>
    <property type="match status" value="1"/>
</dbReference>
<dbReference type="AlphaFoldDB" id="A0A2N8KGZ0"/>
<dbReference type="InterPro" id="IPR036388">
    <property type="entry name" value="WH-like_DNA-bd_sf"/>
</dbReference>
<evidence type="ECO:0000256" key="2">
    <source>
        <dbReference type="ARBA" id="ARBA00023015"/>
    </source>
</evidence>
<dbReference type="InterPro" id="IPR000847">
    <property type="entry name" value="LysR_HTH_N"/>
</dbReference>